<dbReference type="EMBL" id="JAVDYF010000001">
    <property type="protein sequence ID" value="MDR7355336.1"/>
    <property type="molecule type" value="Genomic_DNA"/>
</dbReference>
<evidence type="ECO:0000313" key="5">
    <source>
        <dbReference type="Proteomes" id="UP001183619"/>
    </source>
</evidence>
<dbReference type="InterPro" id="IPR017515">
    <property type="entry name" value="MeMalonyl-CoA_epimerase"/>
</dbReference>
<evidence type="ECO:0000256" key="1">
    <source>
        <dbReference type="ARBA" id="ARBA00009308"/>
    </source>
</evidence>
<dbReference type="Gene3D" id="3.10.180.10">
    <property type="entry name" value="2,3-Dihydroxybiphenyl 1,2-Dioxygenase, domain 1"/>
    <property type="match status" value="1"/>
</dbReference>
<keyword evidence="5" id="KW-1185">Reference proteome</keyword>
<dbReference type="Pfam" id="PF13669">
    <property type="entry name" value="Glyoxalase_4"/>
    <property type="match status" value="1"/>
</dbReference>
<dbReference type="InterPro" id="IPR037523">
    <property type="entry name" value="VOC_core"/>
</dbReference>
<dbReference type="GO" id="GO:0004493">
    <property type="term" value="F:methylmalonyl-CoA epimerase activity"/>
    <property type="evidence" value="ECO:0007669"/>
    <property type="project" value="UniProtKB-EC"/>
</dbReference>
<comment type="similarity">
    <text evidence="1">Belongs to the methylmalonyl-CoA epimerase family.</text>
</comment>
<sequence length="154" mass="16822">MSPDFHAIDIPHELVVCLDHVGIAVADLDAAVEFYRSAFGWVNHHQETNEEQGVVEAMVGPKGLKETDGMIQLLAPLNEESTIAKFIDKKGPGLQQMCLRTTDIEALSEHLRQQGVRLLYPEPKKGTGGAKINFVHPKDAGGVLLELTEPVSSE</sequence>
<protein>
    <submittedName>
        <fullName evidence="4">Methylmalonyl-CoA/ethylmalonyl-CoA epimerase</fullName>
        <ecNumber evidence="4">5.1.99.1</ecNumber>
    </submittedName>
</protein>
<keyword evidence="4" id="KW-0413">Isomerase</keyword>
<gene>
    <name evidence="4" type="ORF">J2S37_001874</name>
</gene>
<feature type="domain" description="VOC" evidence="3">
    <location>
        <begin position="17"/>
        <end position="150"/>
    </location>
</feature>
<dbReference type="PANTHER" id="PTHR43048">
    <property type="entry name" value="METHYLMALONYL-COA EPIMERASE"/>
    <property type="match status" value="1"/>
</dbReference>
<dbReference type="EC" id="5.1.99.1" evidence="4"/>
<dbReference type="PANTHER" id="PTHR43048:SF3">
    <property type="entry name" value="METHYLMALONYL-COA EPIMERASE, MITOCHONDRIAL"/>
    <property type="match status" value="1"/>
</dbReference>
<organism evidence="4 5">
    <name type="scientific">Corynebacterium felinum</name>
    <dbReference type="NCBI Taxonomy" id="131318"/>
    <lineage>
        <taxon>Bacteria</taxon>
        <taxon>Bacillati</taxon>
        <taxon>Actinomycetota</taxon>
        <taxon>Actinomycetes</taxon>
        <taxon>Mycobacteriales</taxon>
        <taxon>Corynebacteriaceae</taxon>
        <taxon>Corynebacterium</taxon>
    </lineage>
</organism>
<dbReference type="SUPFAM" id="SSF54593">
    <property type="entry name" value="Glyoxalase/Bleomycin resistance protein/Dihydroxybiphenyl dioxygenase"/>
    <property type="match status" value="1"/>
</dbReference>
<evidence type="ECO:0000313" key="4">
    <source>
        <dbReference type="EMBL" id="MDR7355336.1"/>
    </source>
</evidence>
<name>A0ABU2B9P7_9CORY</name>
<dbReference type="CDD" id="cd07249">
    <property type="entry name" value="MMCE"/>
    <property type="match status" value="1"/>
</dbReference>
<dbReference type="NCBIfam" id="TIGR03081">
    <property type="entry name" value="metmalonyl_epim"/>
    <property type="match status" value="1"/>
</dbReference>
<proteinExistence type="inferred from homology"/>
<evidence type="ECO:0000256" key="2">
    <source>
        <dbReference type="ARBA" id="ARBA00022723"/>
    </source>
</evidence>
<dbReference type="InterPro" id="IPR029068">
    <property type="entry name" value="Glyas_Bleomycin-R_OHBP_Dase"/>
</dbReference>
<keyword evidence="2" id="KW-0479">Metal-binding</keyword>
<accession>A0ABU2B9P7</accession>
<evidence type="ECO:0000259" key="3">
    <source>
        <dbReference type="PROSITE" id="PS51819"/>
    </source>
</evidence>
<comment type="caution">
    <text evidence="4">The sequence shown here is derived from an EMBL/GenBank/DDBJ whole genome shotgun (WGS) entry which is preliminary data.</text>
</comment>
<dbReference type="PROSITE" id="PS51819">
    <property type="entry name" value="VOC"/>
    <property type="match status" value="1"/>
</dbReference>
<dbReference type="InterPro" id="IPR051785">
    <property type="entry name" value="MMCE/EMCE_epimerase"/>
</dbReference>
<reference evidence="4 5" key="1">
    <citation type="submission" date="2023-07" db="EMBL/GenBank/DDBJ databases">
        <title>Sequencing the genomes of 1000 actinobacteria strains.</title>
        <authorList>
            <person name="Klenk H.-P."/>
        </authorList>
    </citation>
    <scope>NUCLEOTIDE SEQUENCE [LARGE SCALE GENOMIC DNA]</scope>
    <source>
        <strain evidence="4 5">DSM 44508</strain>
    </source>
</reference>
<dbReference type="Proteomes" id="UP001183619">
    <property type="component" value="Unassembled WGS sequence"/>
</dbReference>
<dbReference type="RefSeq" id="WP_277105508.1">
    <property type="nucleotide sequence ID" value="NZ_BAAAJS010000078.1"/>
</dbReference>